<dbReference type="Proteomes" id="UP001165524">
    <property type="component" value="Unassembled WGS sequence"/>
</dbReference>
<dbReference type="InterPro" id="IPR020449">
    <property type="entry name" value="Tscrpt_reg_AraC-type_HTH"/>
</dbReference>
<name>A0ABT0E4A1_9GAMM</name>
<evidence type="ECO:0000256" key="2">
    <source>
        <dbReference type="ARBA" id="ARBA00023125"/>
    </source>
</evidence>
<keyword evidence="3" id="KW-0804">Transcription</keyword>
<dbReference type="PANTHER" id="PTHR46796">
    <property type="entry name" value="HTH-TYPE TRANSCRIPTIONAL ACTIVATOR RHAS-RELATED"/>
    <property type="match status" value="1"/>
</dbReference>
<dbReference type="Pfam" id="PF12833">
    <property type="entry name" value="HTH_18"/>
    <property type="match status" value="1"/>
</dbReference>
<evidence type="ECO:0000259" key="4">
    <source>
        <dbReference type="PROSITE" id="PS01124"/>
    </source>
</evidence>
<dbReference type="SUPFAM" id="SSF46689">
    <property type="entry name" value="Homeodomain-like"/>
    <property type="match status" value="2"/>
</dbReference>
<dbReference type="Gene3D" id="1.10.10.60">
    <property type="entry name" value="Homeodomain-like"/>
    <property type="match status" value="1"/>
</dbReference>
<keyword evidence="1" id="KW-0805">Transcription regulation</keyword>
<dbReference type="InterPro" id="IPR018060">
    <property type="entry name" value="HTH_AraC"/>
</dbReference>
<dbReference type="Pfam" id="PF12852">
    <property type="entry name" value="Cupin_6"/>
    <property type="match status" value="1"/>
</dbReference>
<feature type="domain" description="HTH araC/xylS-type" evidence="4">
    <location>
        <begin position="208"/>
        <end position="306"/>
    </location>
</feature>
<dbReference type="PRINTS" id="PR00032">
    <property type="entry name" value="HTHARAC"/>
</dbReference>
<evidence type="ECO:0000256" key="1">
    <source>
        <dbReference type="ARBA" id="ARBA00023015"/>
    </source>
</evidence>
<accession>A0ABT0E4A1</accession>
<dbReference type="SMART" id="SM00342">
    <property type="entry name" value="HTH_ARAC"/>
    <property type="match status" value="1"/>
</dbReference>
<proteinExistence type="predicted"/>
<dbReference type="InterPro" id="IPR009057">
    <property type="entry name" value="Homeodomain-like_sf"/>
</dbReference>
<keyword evidence="6" id="KW-1185">Reference proteome</keyword>
<dbReference type="InterPro" id="IPR032783">
    <property type="entry name" value="AraC_lig"/>
</dbReference>
<comment type="caution">
    <text evidence="5">The sequence shown here is derived from an EMBL/GenBank/DDBJ whole genome shotgun (WGS) entry which is preliminary data.</text>
</comment>
<evidence type="ECO:0000313" key="6">
    <source>
        <dbReference type="Proteomes" id="UP001165524"/>
    </source>
</evidence>
<protein>
    <submittedName>
        <fullName evidence="5">AraC family transcriptional regulator</fullName>
    </submittedName>
</protein>
<dbReference type="RefSeq" id="WP_246948151.1">
    <property type="nucleotide sequence ID" value="NZ_JALKII010000001.1"/>
</dbReference>
<sequence>MSAVINDIHFRDARHAFARLHGDWQLSLGEVADSAGFCVVVQGQVQCTLESGEQAVAEAGEVLLFPGGEGYRLSAVIEPGSVAEEHAPALLEALAAGQRRVSLGAPQMEGAAGASLLICRFRVDHARARMLTSLLPRLVHVSGGNPPAWLVLGVQFVRVELASPQPGNDAILNRLVDVLFIQCVRHCMDTGQISTQGWLAGLRDASVARALAAMHQRPGDNWTVAGLANVAGLSRSAFAARFRELVGEPPLSYLAALRMLQAEHLLRRTPMPLIAIADTLGYQSSQAFNRAFRRHTGVSPGRFRRTV</sequence>
<organism evidence="5 6">
    <name type="scientific">Alcanivorax quisquiliarum</name>
    <dbReference type="NCBI Taxonomy" id="2933565"/>
    <lineage>
        <taxon>Bacteria</taxon>
        <taxon>Pseudomonadati</taxon>
        <taxon>Pseudomonadota</taxon>
        <taxon>Gammaproteobacteria</taxon>
        <taxon>Oceanospirillales</taxon>
        <taxon>Alcanivoracaceae</taxon>
        <taxon>Alcanivorax</taxon>
    </lineage>
</organism>
<dbReference type="EMBL" id="JALKII010000001">
    <property type="protein sequence ID" value="MCK0536645.1"/>
    <property type="molecule type" value="Genomic_DNA"/>
</dbReference>
<reference evidence="5" key="1">
    <citation type="submission" date="2022-04" db="EMBL/GenBank/DDBJ databases">
        <title>Alcanivorax sp. CY1518 draft genome sequence.</title>
        <authorList>
            <person name="Zhao G."/>
            <person name="An M."/>
        </authorList>
    </citation>
    <scope>NUCLEOTIDE SEQUENCE</scope>
    <source>
        <strain evidence="5">CY1518</strain>
    </source>
</reference>
<dbReference type="InterPro" id="IPR050204">
    <property type="entry name" value="AraC_XylS_family_regulators"/>
</dbReference>
<evidence type="ECO:0000256" key="3">
    <source>
        <dbReference type="ARBA" id="ARBA00023163"/>
    </source>
</evidence>
<evidence type="ECO:0000313" key="5">
    <source>
        <dbReference type="EMBL" id="MCK0536645.1"/>
    </source>
</evidence>
<dbReference type="InterPro" id="IPR018062">
    <property type="entry name" value="HTH_AraC-typ_CS"/>
</dbReference>
<dbReference type="PROSITE" id="PS00041">
    <property type="entry name" value="HTH_ARAC_FAMILY_1"/>
    <property type="match status" value="1"/>
</dbReference>
<gene>
    <name evidence="5" type="ORF">MU846_02895</name>
</gene>
<dbReference type="PANTHER" id="PTHR46796:SF7">
    <property type="entry name" value="ARAC FAMILY TRANSCRIPTIONAL REGULATOR"/>
    <property type="match status" value="1"/>
</dbReference>
<keyword evidence="2" id="KW-0238">DNA-binding</keyword>
<dbReference type="PROSITE" id="PS01124">
    <property type="entry name" value="HTH_ARAC_FAMILY_2"/>
    <property type="match status" value="1"/>
</dbReference>